<dbReference type="PANTHER" id="PTHR43847">
    <property type="entry name" value="BLL3993 PROTEIN"/>
    <property type="match status" value="1"/>
</dbReference>
<gene>
    <name evidence="6" type="ORF">KDW03_10100</name>
</gene>
<dbReference type="EMBL" id="CP073355">
    <property type="protein sequence ID" value="URA09823.1"/>
    <property type="molecule type" value="Genomic_DNA"/>
</dbReference>
<evidence type="ECO:0000313" key="6">
    <source>
        <dbReference type="EMBL" id="URA09823.1"/>
    </source>
</evidence>
<keyword evidence="4 5" id="KW-0472">Membrane</keyword>
<dbReference type="AlphaFoldDB" id="A0AAX3BBY0"/>
<reference evidence="6" key="1">
    <citation type="submission" date="2021-04" db="EMBL/GenBank/DDBJ databases">
        <authorList>
            <person name="Postec A."/>
        </authorList>
    </citation>
    <scope>NUCLEOTIDE SEQUENCE</scope>
    <source>
        <strain evidence="6">F1F22</strain>
    </source>
</reference>
<reference evidence="6" key="2">
    <citation type="submission" date="2022-06" db="EMBL/GenBank/DDBJ databases">
        <title>Thermospira aquatica gen. nov., sp. nov.</title>
        <authorList>
            <person name="Ben Ali Gam Z."/>
            <person name="Labat M."/>
        </authorList>
    </citation>
    <scope>NUCLEOTIDE SEQUENCE</scope>
    <source>
        <strain evidence="6">F1F22</strain>
    </source>
</reference>
<feature type="transmembrane region" description="Helical" evidence="5">
    <location>
        <begin position="123"/>
        <end position="156"/>
    </location>
</feature>
<dbReference type="Gene3D" id="1.20.120.1630">
    <property type="match status" value="1"/>
</dbReference>
<feature type="transmembrane region" description="Helical" evidence="5">
    <location>
        <begin position="39"/>
        <end position="63"/>
    </location>
</feature>
<evidence type="ECO:0000313" key="7">
    <source>
        <dbReference type="Proteomes" id="UP001056539"/>
    </source>
</evidence>
<keyword evidence="2 5" id="KW-0812">Transmembrane</keyword>
<name>A0AAX3BBY0_9SPIR</name>
<keyword evidence="7" id="KW-1185">Reference proteome</keyword>
<evidence type="ECO:0000256" key="5">
    <source>
        <dbReference type="SAM" id="Phobius"/>
    </source>
</evidence>
<evidence type="ECO:0000256" key="4">
    <source>
        <dbReference type="ARBA" id="ARBA00023136"/>
    </source>
</evidence>
<dbReference type="GO" id="GO:0012505">
    <property type="term" value="C:endomembrane system"/>
    <property type="evidence" value="ECO:0007669"/>
    <property type="project" value="UniProtKB-SubCell"/>
</dbReference>
<comment type="subcellular location">
    <subcellularLocation>
        <location evidence="1">Endomembrane system</location>
        <topology evidence="1">Multi-pass membrane protein</topology>
    </subcellularLocation>
</comment>
<dbReference type="KEGG" id="taqu:KDW03_10100"/>
<dbReference type="PANTHER" id="PTHR43847:SF1">
    <property type="entry name" value="BLL3993 PROTEIN"/>
    <property type="match status" value="1"/>
</dbReference>
<feature type="transmembrane region" description="Helical" evidence="5">
    <location>
        <begin position="75"/>
        <end position="95"/>
    </location>
</feature>
<accession>A0AAX3BBY0</accession>
<proteinExistence type="predicted"/>
<organism evidence="6 7">
    <name type="scientific">Thermospira aquatica</name>
    <dbReference type="NCBI Taxonomy" id="2828656"/>
    <lineage>
        <taxon>Bacteria</taxon>
        <taxon>Pseudomonadati</taxon>
        <taxon>Spirochaetota</taxon>
        <taxon>Spirochaetia</taxon>
        <taxon>Brevinematales</taxon>
        <taxon>Thermospiraceae</taxon>
        <taxon>Thermospira</taxon>
    </lineage>
</organism>
<dbReference type="Proteomes" id="UP001056539">
    <property type="component" value="Chromosome"/>
</dbReference>
<dbReference type="Pfam" id="PF04191">
    <property type="entry name" value="PEMT"/>
    <property type="match status" value="1"/>
</dbReference>
<evidence type="ECO:0000256" key="2">
    <source>
        <dbReference type="ARBA" id="ARBA00022692"/>
    </source>
</evidence>
<sequence length="188" mass="21935">MKWIIVGLFSVLVMGRWYFKVKSHSIFDSYKGKEPFLLVLYRILLGLLQAIVTVMYLFEWSLLWMTHPVVPLTEWLGIGMSCFAIGLIFWAHAALGENFSPSLGKAYRLVQEGPYRYIRHPIYVGYIGLFLAVDLMTGWWLMALLGELILLSLVLWRLPLEEGYLEETFQDAYHSYARRTKRFLPGIF</sequence>
<dbReference type="RefSeq" id="WP_271434957.1">
    <property type="nucleotide sequence ID" value="NZ_CP073355.1"/>
</dbReference>
<protein>
    <submittedName>
        <fullName evidence="6">Isoprenylcysteine carboxylmethyltransferase family protein</fullName>
    </submittedName>
</protein>
<dbReference type="InterPro" id="IPR007318">
    <property type="entry name" value="Phopholipid_MeTrfase"/>
</dbReference>
<evidence type="ECO:0000256" key="3">
    <source>
        <dbReference type="ARBA" id="ARBA00022989"/>
    </source>
</evidence>
<keyword evidence="3 5" id="KW-1133">Transmembrane helix</keyword>
<dbReference type="InterPro" id="IPR052527">
    <property type="entry name" value="Metal_cation-efflux_comp"/>
</dbReference>
<evidence type="ECO:0000256" key="1">
    <source>
        <dbReference type="ARBA" id="ARBA00004127"/>
    </source>
</evidence>